<dbReference type="AlphaFoldDB" id="A0A9X3EP85"/>
<proteinExistence type="predicted"/>
<gene>
    <name evidence="1" type="ORF">OV079_19145</name>
</gene>
<keyword evidence="2" id="KW-1185">Reference proteome</keyword>
<organism evidence="1 2">
    <name type="scientific">Nannocystis pusilla</name>
    <dbReference type="NCBI Taxonomy" id="889268"/>
    <lineage>
        <taxon>Bacteria</taxon>
        <taxon>Pseudomonadati</taxon>
        <taxon>Myxococcota</taxon>
        <taxon>Polyangia</taxon>
        <taxon>Nannocystales</taxon>
        <taxon>Nannocystaceae</taxon>
        <taxon>Nannocystis</taxon>
    </lineage>
</organism>
<dbReference type="PROSITE" id="PS01156">
    <property type="entry name" value="TONB_DEPENDENT_REC_2"/>
    <property type="match status" value="1"/>
</dbReference>
<protein>
    <submittedName>
        <fullName evidence="1">Uncharacterized protein</fullName>
    </submittedName>
</protein>
<sequence>MNQVRLHKLKRARTAALGRVQLRAAGPLALPRGLGLGLGLAF</sequence>
<evidence type="ECO:0000313" key="2">
    <source>
        <dbReference type="Proteomes" id="UP001150924"/>
    </source>
</evidence>
<dbReference type="InterPro" id="IPR010917">
    <property type="entry name" value="TonB_rcpt_CS"/>
</dbReference>
<name>A0A9X3EP85_9BACT</name>
<dbReference type="EMBL" id="JAPNKE010000002">
    <property type="protein sequence ID" value="MCY1007627.1"/>
    <property type="molecule type" value="Genomic_DNA"/>
</dbReference>
<evidence type="ECO:0000313" key="1">
    <source>
        <dbReference type="EMBL" id="MCY1007627.1"/>
    </source>
</evidence>
<dbReference type="Proteomes" id="UP001150924">
    <property type="component" value="Unassembled WGS sequence"/>
</dbReference>
<dbReference type="RefSeq" id="WP_267770271.1">
    <property type="nucleotide sequence ID" value="NZ_JAPNKE010000002.1"/>
</dbReference>
<reference evidence="1" key="1">
    <citation type="submission" date="2022-11" db="EMBL/GenBank/DDBJ databases">
        <title>Minimal conservation of predation-associated metabolite biosynthetic gene clusters underscores biosynthetic potential of Myxococcota including descriptions for ten novel species: Archangium lansinium sp. nov., Myxococcus landrumus sp. nov., Nannocystis bai.</title>
        <authorList>
            <person name="Ahearne A."/>
            <person name="Stevens C."/>
            <person name="Phillips K."/>
        </authorList>
    </citation>
    <scope>NUCLEOTIDE SEQUENCE</scope>
    <source>
        <strain evidence="1">Na p29</strain>
    </source>
</reference>
<comment type="caution">
    <text evidence="1">The sequence shown here is derived from an EMBL/GenBank/DDBJ whole genome shotgun (WGS) entry which is preliminary data.</text>
</comment>
<accession>A0A9X3EP85</accession>